<dbReference type="Proteomes" id="UP000054321">
    <property type="component" value="Unassembled WGS sequence"/>
</dbReference>
<evidence type="ECO:0000313" key="2">
    <source>
        <dbReference type="EMBL" id="KIN06961.1"/>
    </source>
</evidence>
<dbReference type="EMBL" id="KN832870">
    <property type="protein sequence ID" value="KIN06961.1"/>
    <property type="molecule type" value="Genomic_DNA"/>
</dbReference>
<reference evidence="3" key="2">
    <citation type="submission" date="2015-01" db="EMBL/GenBank/DDBJ databases">
        <title>Evolutionary Origins and Diversification of the Mycorrhizal Mutualists.</title>
        <authorList>
            <consortium name="DOE Joint Genome Institute"/>
            <consortium name="Mycorrhizal Genomics Consortium"/>
            <person name="Kohler A."/>
            <person name="Kuo A."/>
            <person name="Nagy L.G."/>
            <person name="Floudas D."/>
            <person name="Copeland A."/>
            <person name="Barry K.W."/>
            <person name="Cichocki N."/>
            <person name="Veneault-Fourrey C."/>
            <person name="LaButti K."/>
            <person name="Lindquist E.A."/>
            <person name="Lipzen A."/>
            <person name="Lundell T."/>
            <person name="Morin E."/>
            <person name="Murat C."/>
            <person name="Riley R."/>
            <person name="Ohm R."/>
            <person name="Sun H."/>
            <person name="Tunlid A."/>
            <person name="Henrissat B."/>
            <person name="Grigoriev I.V."/>
            <person name="Hibbett D.S."/>
            <person name="Martin F."/>
        </authorList>
    </citation>
    <scope>NUCLEOTIDE SEQUENCE [LARGE SCALE GENOMIC DNA]</scope>
    <source>
        <strain evidence="3">Zn</strain>
    </source>
</reference>
<accession>A0A0C3HFG8</accession>
<protein>
    <recommendedName>
        <fullName evidence="1">Heterokaryon incompatibility domain-containing protein</fullName>
    </recommendedName>
</protein>
<name>A0A0C3HFG8_OIDMZ</name>
<sequence>MSAPILFQPSMPQPRPPITKEVRIEKLKELLKKVKEEEKTPPKYHFLQSQAVNIEKLISMYENDEIKLGQDAWLINGRVVKEEDKDQEGEGPRWHEHGADQYYHQMAQKHAYGHGPYPTSHEILARMRLMLTEGGDGQWFYIQMMNDTGSDIMTFFDTDFAMLGDLTFYHPYRGWVEIVDASGLEQWLLRFRVEVQLVRENGDPWGPSFVEWIVPTAHSSPIKLPTRVLKIEQERGYFKVRLHEGSGEKVRYATLSHFWGEFQPLSTTKRNLSDRLKEMKWPSLPQALQDAVIINHGLGIHCLWIDSLCIIQNSKDDWETEAAQMKNM</sequence>
<dbReference type="InParanoid" id="A0A0C3HFG8"/>
<dbReference type="STRING" id="913774.A0A0C3HFG8"/>
<evidence type="ECO:0000313" key="3">
    <source>
        <dbReference type="Proteomes" id="UP000054321"/>
    </source>
</evidence>
<dbReference type="OrthoDB" id="2958217at2759"/>
<gene>
    <name evidence="2" type="ORF">OIDMADRAFT_174054</name>
</gene>
<dbReference type="PANTHER" id="PTHR33112">
    <property type="entry name" value="DOMAIN PROTEIN, PUTATIVE-RELATED"/>
    <property type="match status" value="1"/>
</dbReference>
<dbReference type="AlphaFoldDB" id="A0A0C3HFG8"/>
<organism evidence="2 3">
    <name type="scientific">Oidiodendron maius (strain Zn)</name>
    <dbReference type="NCBI Taxonomy" id="913774"/>
    <lineage>
        <taxon>Eukaryota</taxon>
        <taxon>Fungi</taxon>
        <taxon>Dikarya</taxon>
        <taxon>Ascomycota</taxon>
        <taxon>Pezizomycotina</taxon>
        <taxon>Leotiomycetes</taxon>
        <taxon>Leotiomycetes incertae sedis</taxon>
        <taxon>Myxotrichaceae</taxon>
        <taxon>Oidiodendron</taxon>
    </lineage>
</organism>
<reference evidence="2 3" key="1">
    <citation type="submission" date="2014-04" db="EMBL/GenBank/DDBJ databases">
        <authorList>
            <consortium name="DOE Joint Genome Institute"/>
            <person name="Kuo A."/>
            <person name="Martino E."/>
            <person name="Perotto S."/>
            <person name="Kohler A."/>
            <person name="Nagy L.G."/>
            <person name="Floudas D."/>
            <person name="Copeland A."/>
            <person name="Barry K.W."/>
            <person name="Cichocki N."/>
            <person name="Veneault-Fourrey C."/>
            <person name="LaButti K."/>
            <person name="Lindquist E.A."/>
            <person name="Lipzen A."/>
            <person name="Lundell T."/>
            <person name="Morin E."/>
            <person name="Murat C."/>
            <person name="Sun H."/>
            <person name="Tunlid A."/>
            <person name="Henrissat B."/>
            <person name="Grigoriev I.V."/>
            <person name="Hibbett D.S."/>
            <person name="Martin F."/>
            <person name="Nordberg H.P."/>
            <person name="Cantor M.N."/>
            <person name="Hua S.X."/>
        </authorList>
    </citation>
    <scope>NUCLEOTIDE SEQUENCE [LARGE SCALE GENOMIC DNA]</scope>
    <source>
        <strain evidence="2 3">Zn</strain>
    </source>
</reference>
<dbReference type="PANTHER" id="PTHR33112:SF16">
    <property type="entry name" value="HETEROKARYON INCOMPATIBILITY DOMAIN-CONTAINING PROTEIN"/>
    <property type="match status" value="1"/>
</dbReference>
<feature type="domain" description="Heterokaryon incompatibility" evidence="1">
    <location>
        <begin position="252"/>
        <end position="327"/>
    </location>
</feature>
<dbReference type="Pfam" id="PF06985">
    <property type="entry name" value="HET"/>
    <property type="match status" value="1"/>
</dbReference>
<proteinExistence type="predicted"/>
<dbReference type="HOGENOM" id="CLU_847581_0_0_1"/>
<dbReference type="InterPro" id="IPR010730">
    <property type="entry name" value="HET"/>
</dbReference>
<evidence type="ECO:0000259" key="1">
    <source>
        <dbReference type="Pfam" id="PF06985"/>
    </source>
</evidence>
<keyword evidence="3" id="KW-1185">Reference proteome</keyword>